<evidence type="ECO:0000256" key="2">
    <source>
        <dbReference type="ARBA" id="ARBA00008917"/>
    </source>
</evidence>
<comment type="similarity">
    <text evidence="2 7">Belongs to the derlin family.</text>
</comment>
<keyword evidence="6 7" id="KW-0472">Membrane</keyword>
<dbReference type="Proteomes" id="UP000723463">
    <property type="component" value="Unassembled WGS sequence"/>
</dbReference>
<dbReference type="EMBL" id="JAAAXW010000064">
    <property type="protein sequence ID" value="KAF9545914.1"/>
    <property type="molecule type" value="Genomic_DNA"/>
</dbReference>
<comment type="caution">
    <text evidence="7">Lacks conserved residue(s) required for the propagation of feature annotation.</text>
</comment>
<protein>
    <recommendedName>
        <fullName evidence="7">Derlin</fullName>
    </recommendedName>
</protein>
<evidence type="ECO:0000256" key="4">
    <source>
        <dbReference type="ARBA" id="ARBA00022824"/>
    </source>
</evidence>
<accession>A0A9P6FB13</accession>
<feature type="transmembrane region" description="Helical" evidence="7">
    <location>
        <begin position="147"/>
        <end position="165"/>
    </location>
</feature>
<reference evidence="8" key="1">
    <citation type="journal article" date="2020" name="Fungal Divers.">
        <title>Resolving the Mortierellaceae phylogeny through synthesis of multi-gene phylogenetics and phylogenomics.</title>
        <authorList>
            <person name="Vandepol N."/>
            <person name="Liber J."/>
            <person name="Desiro A."/>
            <person name="Na H."/>
            <person name="Kennedy M."/>
            <person name="Barry K."/>
            <person name="Grigoriev I.V."/>
            <person name="Miller A.N."/>
            <person name="O'Donnell K."/>
            <person name="Stajich J.E."/>
            <person name="Bonito G."/>
        </authorList>
    </citation>
    <scope>NUCLEOTIDE SEQUENCE</scope>
    <source>
        <strain evidence="8">NRRL 2591</strain>
    </source>
</reference>
<keyword evidence="5 7" id="KW-1133">Transmembrane helix</keyword>
<keyword evidence="9" id="KW-1185">Reference proteome</keyword>
<comment type="function">
    <text evidence="7">May be involved in the degradation of misfolded endoplasmic reticulum (ER) luminal proteins.</text>
</comment>
<evidence type="ECO:0000256" key="7">
    <source>
        <dbReference type="RuleBase" id="RU363059"/>
    </source>
</evidence>
<name>A0A9P6FB13_9FUNG</name>
<dbReference type="GO" id="GO:0005789">
    <property type="term" value="C:endoplasmic reticulum membrane"/>
    <property type="evidence" value="ECO:0007669"/>
    <property type="project" value="UniProtKB-SubCell"/>
</dbReference>
<dbReference type="Pfam" id="PF04511">
    <property type="entry name" value="DER1"/>
    <property type="match status" value="1"/>
</dbReference>
<evidence type="ECO:0000256" key="3">
    <source>
        <dbReference type="ARBA" id="ARBA00022692"/>
    </source>
</evidence>
<evidence type="ECO:0000313" key="8">
    <source>
        <dbReference type="EMBL" id="KAF9545914.1"/>
    </source>
</evidence>
<sequence>MPPILQTWYSNVPVVTRLHATGLILVHMCVHFGFVDKYRLYFDPALVFYKHQYWRIVTAFLYYGEGGDEIGFEFLYTFNMIVFSYYLEREWFSERTVDFVWAYFLSASALLIASTLHALPFIAIELHLVFFQVWLLHGPSAGTSKRLILLSWAVNIGLASIAYYYSVYGRFTALAFGALYHFLENVLPAWSISRGVRLFRTPDFV</sequence>
<feature type="transmembrane region" description="Helical" evidence="7">
    <location>
        <begin position="107"/>
        <end position="135"/>
    </location>
</feature>
<comment type="caution">
    <text evidence="8">The sequence shown here is derived from an EMBL/GenBank/DDBJ whole genome shotgun (WGS) entry which is preliminary data.</text>
</comment>
<dbReference type="GO" id="GO:0006950">
    <property type="term" value="P:response to stress"/>
    <property type="evidence" value="ECO:0007669"/>
    <property type="project" value="UniProtKB-ARBA"/>
</dbReference>
<keyword evidence="3 7" id="KW-0812">Transmembrane</keyword>
<feature type="transmembrane region" description="Helical" evidence="7">
    <location>
        <begin position="70"/>
        <end position="87"/>
    </location>
</feature>
<evidence type="ECO:0000256" key="5">
    <source>
        <dbReference type="ARBA" id="ARBA00022989"/>
    </source>
</evidence>
<dbReference type="PANTHER" id="PTHR11009">
    <property type="entry name" value="DER1-LIKE PROTEIN, DERLIN"/>
    <property type="match status" value="1"/>
</dbReference>
<evidence type="ECO:0000256" key="6">
    <source>
        <dbReference type="ARBA" id="ARBA00023136"/>
    </source>
</evidence>
<gene>
    <name evidence="8" type="ORF">EC957_010419</name>
</gene>
<proteinExistence type="inferred from homology"/>
<comment type="subcellular location">
    <subcellularLocation>
        <location evidence="1 7">Endoplasmic reticulum membrane</location>
        <topology evidence="1 7">Multi-pass membrane protein</topology>
    </subcellularLocation>
</comment>
<organism evidence="8 9">
    <name type="scientific">Mortierella hygrophila</name>
    <dbReference type="NCBI Taxonomy" id="979708"/>
    <lineage>
        <taxon>Eukaryota</taxon>
        <taxon>Fungi</taxon>
        <taxon>Fungi incertae sedis</taxon>
        <taxon>Mucoromycota</taxon>
        <taxon>Mortierellomycotina</taxon>
        <taxon>Mortierellomycetes</taxon>
        <taxon>Mortierellales</taxon>
        <taxon>Mortierellaceae</taxon>
        <taxon>Mortierella</taxon>
    </lineage>
</organism>
<evidence type="ECO:0000313" key="9">
    <source>
        <dbReference type="Proteomes" id="UP000723463"/>
    </source>
</evidence>
<evidence type="ECO:0000256" key="1">
    <source>
        <dbReference type="ARBA" id="ARBA00004477"/>
    </source>
</evidence>
<dbReference type="AlphaFoldDB" id="A0A9P6FB13"/>
<dbReference type="InterPro" id="IPR007599">
    <property type="entry name" value="DER1"/>
</dbReference>
<keyword evidence="4 7" id="KW-0256">Endoplasmic reticulum</keyword>